<dbReference type="AlphaFoldDB" id="T1GJS9"/>
<name>T1GJS9_MEGSC</name>
<evidence type="ECO:0000313" key="1">
    <source>
        <dbReference type="EnsemblMetazoa" id="MESCA003733-PA"/>
    </source>
</evidence>
<evidence type="ECO:0000313" key="2">
    <source>
        <dbReference type="Proteomes" id="UP000015102"/>
    </source>
</evidence>
<reference evidence="2" key="1">
    <citation type="submission" date="2013-02" db="EMBL/GenBank/DDBJ databases">
        <authorList>
            <person name="Hughes D."/>
        </authorList>
    </citation>
    <scope>NUCLEOTIDE SEQUENCE</scope>
    <source>
        <strain>Durham</strain>
        <strain evidence="2">NC isolate 2 -- Noor lab</strain>
    </source>
</reference>
<dbReference type="HOGENOM" id="CLU_2017861_0_0_1"/>
<sequence>MEISGSTISCSNWTKGGDWRMFFLDRSKARSLRFSKFDGSPRSLASLKILGGLDLARLLRSLTWPHLFLGLDMGRRGPKLVVQTFFDPFQYAYDFKRNLIEQSWPHIFLDCIGIFRSHAIWLV</sequence>
<dbReference type="Proteomes" id="UP000015102">
    <property type="component" value="Unassembled WGS sequence"/>
</dbReference>
<keyword evidence="2" id="KW-1185">Reference proteome</keyword>
<reference evidence="1" key="2">
    <citation type="submission" date="2015-06" db="UniProtKB">
        <authorList>
            <consortium name="EnsemblMetazoa"/>
        </authorList>
    </citation>
    <scope>IDENTIFICATION</scope>
</reference>
<accession>T1GJS9</accession>
<protein>
    <submittedName>
        <fullName evidence="1">Uncharacterized protein</fullName>
    </submittedName>
</protein>
<organism evidence="1 2">
    <name type="scientific">Megaselia scalaris</name>
    <name type="common">Humpbacked fly</name>
    <name type="synonym">Phora scalaris</name>
    <dbReference type="NCBI Taxonomy" id="36166"/>
    <lineage>
        <taxon>Eukaryota</taxon>
        <taxon>Metazoa</taxon>
        <taxon>Ecdysozoa</taxon>
        <taxon>Arthropoda</taxon>
        <taxon>Hexapoda</taxon>
        <taxon>Insecta</taxon>
        <taxon>Pterygota</taxon>
        <taxon>Neoptera</taxon>
        <taxon>Endopterygota</taxon>
        <taxon>Diptera</taxon>
        <taxon>Brachycera</taxon>
        <taxon>Muscomorpha</taxon>
        <taxon>Platypezoidea</taxon>
        <taxon>Phoridae</taxon>
        <taxon>Megaseliini</taxon>
        <taxon>Megaselia</taxon>
    </lineage>
</organism>
<dbReference type="EnsemblMetazoa" id="MESCA003733-RA">
    <property type="protein sequence ID" value="MESCA003733-PA"/>
    <property type="gene ID" value="MESCA003733"/>
</dbReference>
<dbReference type="EMBL" id="CAQQ02192768">
    <property type="status" value="NOT_ANNOTATED_CDS"/>
    <property type="molecule type" value="Genomic_DNA"/>
</dbReference>
<proteinExistence type="predicted"/>